<dbReference type="GO" id="GO:0003677">
    <property type="term" value="F:DNA binding"/>
    <property type="evidence" value="ECO:0007669"/>
    <property type="project" value="UniProtKB-KW"/>
</dbReference>
<dbReference type="SUPFAM" id="SSF47413">
    <property type="entry name" value="lambda repressor-like DNA-binding domains"/>
    <property type="match status" value="1"/>
</dbReference>
<dbReference type="PROSITE" id="PS50943">
    <property type="entry name" value="HTH_CROC1"/>
    <property type="match status" value="1"/>
</dbReference>
<dbReference type="InterPro" id="IPR011051">
    <property type="entry name" value="RmlC_Cupin_sf"/>
</dbReference>
<reference evidence="4" key="1">
    <citation type="journal article" date="2014" name="Int. J. Syst. Evol. Microbiol.">
        <title>Complete genome sequence of Corynebacterium casei LMG S-19264T (=DSM 44701T), isolated from a smear-ripened cheese.</title>
        <authorList>
            <consortium name="US DOE Joint Genome Institute (JGI-PGF)"/>
            <person name="Walter F."/>
            <person name="Albersmeier A."/>
            <person name="Kalinowski J."/>
            <person name="Ruckert C."/>
        </authorList>
    </citation>
    <scope>NUCLEOTIDE SEQUENCE</scope>
    <source>
        <strain evidence="4">CGMCC 1.3617</strain>
    </source>
</reference>
<dbReference type="SUPFAM" id="SSF51182">
    <property type="entry name" value="RmlC-like cupins"/>
    <property type="match status" value="1"/>
</dbReference>
<dbReference type="InterPro" id="IPR013096">
    <property type="entry name" value="Cupin_2"/>
</dbReference>
<dbReference type="InterPro" id="IPR014710">
    <property type="entry name" value="RmlC-like_jellyroll"/>
</dbReference>
<dbReference type="Gene3D" id="1.10.260.40">
    <property type="entry name" value="lambda repressor-like DNA-binding domains"/>
    <property type="match status" value="1"/>
</dbReference>
<organism evidence="4 5">
    <name type="scientific">Neoroseomonas lacus</name>
    <dbReference type="NCBI Taxonomy" id="287609"/>
    <lineage>
        <taxon>Bacteria</taxon>
        <taxon>Pseudomonadati</taxon>
        <taxon>Pseudomonadota</taxon>
        <taxon>Alphaproteobacteria</taxon>
        <taxon>Acetobacterales</taxon>
        <taxon>Acetobacteraceae</taxon>
        <taxon>Neoroseomonas</taxon>
    </lineage>
</organism>
<dbReference type="Proteomes" id="UP000661507">
    <property type="component" value="Unassembled WGS sequence"/>
</dbReference>
<dbReference type="EMBL" id="BMKW01000006">
    <property type="protein sequence ID" value="GGJ18460.1"/>
    <property type="molecule type" value="Genomic_DNA"/>
</dbReference>
<dbReference type="InterPro" id="IPR050807">
    <property type="entry name" value="TransReg_Diox_bact_type"/>
</dbReference>
<evidence type="ECO:0000256" key="2">
    <source>
        <dbReference type="SAM" id="MobiDB-lite"/>
    </source>
</evidence>
<dbReference type="Gene3D" id="2.60.120.10">
    <property type="entry name" value="Jelly Rolls"/>
    <property type="match status" value="1"/>
</dbReference>
<dbReference type="GO" id="GO:0005829">
    <property type="term" value="C:cytosol"/>
    <property type="evidence" value="ECO:0007669"/>
    <property type="project" value="TreeGrafter"/>
</dbReference>
<proteinExistence type="predicted"/>
<dbReference type="GO" id="GO:0003700">
    <property type="term" value="F:DNA-binding transcription factor activity"/>
    <property type="evidence" value="ECO:0007669"/>
    <property type="project" value="TreeGrafter"/>
</dbReference>
<evidence type="ECO:0000259" key="3">
    <source>
        <dbReference type="PROSITE" id="PS50943"/>
    </source>
</evidence>
<dbReference type="Pfam" id="PF07883">
    <property type="entry name" value="Cupin_2"/>
    <property type="match status" value="1"/>
</dbReference>
<evidence type="ECO:0000313" key="5">
    <source>
        <dbReference type="Proteomes" id="UP000661507"/>
    </source>
</evidence>
<dbReference type="CDD" id="cd00093">
    <property type="entry name" value="HTH_XRE"/>
    <property type="match status" value="1"/>
</dbReference>
<dbReference type="AlphaFoldDB" id="A0A917KMH5"/>
<accession>A0A917KMH5</accession>
<dbReference type="PANTHER" id="PTHR46797">
    <property type="entry name" value="HTH-TYPE TRANSCRIPTIONAL REGULATOR"/>
    <property type="match status" value="1"/>
</dbReference>
<evidence type="ECO:0000256" key="1">
    <source>
        <dbReference type="ARBA" id="ARBA00023125"/>
    </source>
</evidence>
<dbReference type="RefSeq" id="WP_188967600.1">
    <property type="nucleotide sequence ID" value="NZ_BMKW01000006.1"/>
</dbReference>
<keyword evidence="1" id="KW-0238">DNA-binding</keyword>
<dbReference type="InterPro" id="IPR001387">
    <property type="entry name" value="Cro/C1-type_HTH"/>
</dbReference>
<name>A0A917KMH5_9PROT</name>
<dbReference type="CDD" id="cd02209">
    <property type="entry name" value="cupin_XRE_C"/>
    <property type="match status" value="1"/>
</dbReference>
<dbReference type="InterPro" id="IPR010982">
    <property type="entry name" value="Lambda_DNA-bd_dom_sf"/>
</dbReference>
<feature type="domain" description="HTH cro/C1-type" evidence="3">
    <location>
        <begin position="23"/>
        <end position="77"/>
    </location>
</feature>
<feature type="region of interest" description="Disordered" evidence="2">
    <location>
        <begin position="1"/>
        <end position="22"/>
    </location>
</feature>
<dbReference type="Pfam" id="PF01381">
    <property type="entry name" value="HTH_3"/>
    <property type="match status" value="1"/>
</dbReference>
<evidence type="ECO:0000313" key="4">
    <source>
        <dbReference type="EMBL" id="GGJ18460.1"/>
    </source>
</evidence>
<dbReference type="SMART" id="SM00530">
    <property type="entry name" value="HTH_XRE"/>
    <property type="match status" value="1"/>
</dbReference>
<protein>
    <submittedName>
        <fullName evidence="4">Transcriptional regulator</fullName>
    </submittedName>
</protein>
<comment type="caution">
    <text evidence="4">The sequence shown here is derived from an EMBL/GenBank/DDBJ whole genome shotgun (WGS) entry which is preliminary data.</text>
</comment>
<sequence>MSELAPTDPAEDSGPLAHMGQRLRDLRRRRALTLQALSDESGVSIGMLSQMERGVSTPSIRTLQRVAEALKVPINWFFSDGTSPTGAPPWVLRRAHRRTLSLGTNGVTKELLAPAGDGAIELLYVTIEPGGSSGPSPYSHVGEDAGMVIEGSMRLEVNGETCLLGAGDAFRFKSTLPHRFENPGEARAVVLWAVTPPFY</sequence>
<gene>
    <name evidence="4" type="ORF">GCM10011320_27260</name>
</gene>
<dbReference type="PANTHER" id="PTHR46797:SF2">
    <property type="entry name" value="TRANSCRIPTIONAL REGULATOR"/>
    <property type="match status" value="1"/>
</dbReference>
<reference evidence="4" key="2">
    <citation type="submission" date="2020-09" db="EMBL/GenBank/DDBJ databases">
        <authorList>
            <person name="Sun Q."/>
            <person name="Zhou Y."/>
        </authorList>
    </citation>
    <scope>NUCLEOTIDE SEQUENCE</scope>
    <source>
        <strain evidence="4">CGMCC 1.3617</strain>
    </source>
</reference>
<keyword evidence="5" id="KW-1185">Reference proteome</keyword>